<gene>
    <name evidence="4" type="ORF">MCOR_21261</name>
</gene>
<dbReference type="InterPro" id="IPR048364">
    <property type="entry name" value="Hikeshi-like_C"/>
</dbReference>
<dbReference type="PANTHER" id="PTHR12925">
    <property type="entry name" value="HIKESHI FAMILY MEMBER"/>
    <property type="match status" value="1"/>
</dbReference>
<keyword evidence="5" id="KW-1185">Reference proteome</keyword>
<dbReference type="GO" id="GO:0005634">
    <property type="term" value="C:nucleus"/>
    <property type="evidence" value="ECO:0007669"/>
    <property type="project" value="TreeGrafter"/>
</dbReference>
<sequence>MFGLLIPGRLVQAEVQQINETHFVFNVEDADSINHIAIFLTGQTPFPDGYGGAVYFSFPNPTGQQWILLGVIANQKPSAIFKVTNLKSATDSTNPFGQCIPHVSHMAQIGISIETLEELSQQTPSPQAAVSTAQTFVEYSRKMLENFFNFATSFTQTQAQMSPNPTETYVPLSIVQTWYANFERRLQQNPFFWRS</sequence>
<accession>A0A6J8BPJ5</accession>
<comment type="similarity">
    <text evidence="1">Belongs to the OPI10 family.</text>
</comment>
<dbReference type="Pfam" id="PF21057">
    <property type="entry name" value="Hikeshi-like_C"/>
    <property type="match status" value="1"/>
</dbReference>
<dbReference type="InterPro" id="IPR031318">
    <property type="entry name" value="OPI10"/>
</dbReference>
<evidence type="ECO:0000256" key="1">
    <source>
        <dbReference type="ARBA" id="ARBA00006623"/>
    </source>
</evidence>
<protein>
    <submittedName>
        <fullName evidence="4">HIKESHI</fullName>
    </submittedName>
</protein>
<proteinExistence type="inferred from homology"/>
<dbReference type="GO" id="GO:0006606">
    <property type="term" value="P:protein import into nucleus"/>
    <property type="evidence" value="ECO:0007669"/>
    <property type="project" value="TreeGrafter"/>
</dbReference>
<dbReference type="GO" id="GO:0030544">
    <property type="term" value="F:Hsp70 protein binding"/>
    <property type="evidence" value="ECO:0007669"/>
    <property type="project" value="TreeGrafter"/>
</dbReference>
<dbReference type="EMBL" id="CACVKT020003764">
    <property type="protein sequence ID" value="CAC5385753.1"/>
    <property type="molecule type" value="Genomic_DNA"/>
</dbReference>
<organism evidence="4 5">
    <name type="scientific">Mytilus coruscus</name>
    <name type="common">Sea mussel</name>
    <dbReference type="NCBI Taxonomy" id="42192"/>
    <lineage>
        <taxon>Eukaryota</taxon>
        <taxon>Metazoa</taxon>
        <taxon>Spiralia</taxon>
        <taxon>Lophotrochozoa</taxon>
        <taxon>Mollusca</taxon>
        <taxon>Bivalvia</taxon>
        <taxon>Autobranchia</taxon>
        <taxon>Pteriomorphia</taxon>
        <taxon>Mytilida</taxon>
        <taxon>Mytiloidea</taxon>
        <taxon>Mytilidae</taxon>
        <taxon>Mytilinae</taxon>
        <taxon>Mytilus</taxon>
    </lineage>
</organism>
<evidence type="ECO:0000313" key="5">
    <source>
        <dbReference type="Proteomes" id="UP000507470"/>
    </source>
</evidence>
<dbReference type="InterPro" id="IPR008493">
    <property type="entry name" value="Hikeshi-like_N"/>
</dbReference>
<dbReference type="AlphaFoldDB" id="A0A6J8BPJ5"/>
<dbReference type="Pfam" id="PF05603">
    <property type="entry name" value="Hikeshi-like_N"/>
    <property type="match status" value="1"/>
</dbReference>
<name>A0A6J8BPJ5_MYTCO</name>
<dbReference type="OrthoDB" id="10248398at2759"/>
<dbReference type="Proteomes" id="UP000507470">
    <property type="component" value="Unassembled WGS sequence"/>
</dbReference>
<evidence type="ECO:0000313" key="4">
    <source>
        <dbReference type="EMBL" id="CAC5385753.1"/>
    </source>
</evidence>
<feature type="domain" description="Hikeshi-like N-terminal" evidence="2">
    <location>
        <begin position="6"/>
        <end position="128"/>
    </location>
</feature>
<dbReference type="GO" id="GO:0061608">
    <property type="term" value="F:nuclear import signal receptor activity"/>
    <property type="evidence" value="ECO:0007669"/>
    <property type="project" value="TreeGrafter"/>
</dbReference>
<dbReference type="PANTHER" id="PTHR12925:SF0">
    <property type="entry name" value="PROTEIN HIKESHI"/>
    <property type="match status" value="1"/>
</dbReference>
<feature type="domain" description="Hikeshi-like C-terminal" evidence="3">
    <location>
        <begin position="135"/>
        <end position="194"/>
    </location>
</feature>
<evidence type="ECO:0000259" key="3">
    <source>
        <dbReference type="Pfam" id="PF21057"/>
    </source>
</evidence>
<dbReference type="GO" id="GO:0005829">
    <property type="term" value="C:cytosol"/>
    <property type="evidence" value="ECO:0007669"/>
    <property type="project" value="TreeGrafter"/>
</dbReference>
<reference evidence="4 5" key="1">
    <citation type="submission" date="2020-06" db="EMBL/GenBank/DDBJ databases">
        <authorList>
            <person name="Li R."/>
            <person name="Bekaert M."/>
        </authorList>
    </citation>
    <scope>NUCLEOTIDE SEQUENCE [LARGE SCALE GENOMIC DNA]</scope>
    <source>
        <strain evidence="5">wild</strain>
    </source>
</reference>
<evidence type="ECO:0000259" key="2">
    <source>
        <dbReference type="Pfam" id="PF05603"/>
    </source>
</evidence>